<evidence type="ECO:0000313" key="2">
    <source>
        <dbReference type="EMBL" id="CAG7830348.1"/>
    </source>
</evidence>
<reference evidence="2" key="1">
    <citation type="submission" date="2021-06" db="EMBL/GenBank/DDBJ databases">
        <authorList>
            <person name="Hodson N. C."/>
            <person name="Mongue J. A."/>
            <person name="Jaron S. K."/>
        </authorList>
    </citation>
    <scope>NUCLEOTIDE SEQUENCE</scope>
</reference>
<dbReference type="EMBL" id="CAJVCH010555450">
    <property type="protein sequence ID" value="CAG7830348.1"/>
    <property type="molecule type" value="Genomic_DNA"/>
</dbReference>
<keyword evidence="1" id="KW-1133">Transmembrane helix</keyword>
<evidence type="ECO:0000256" key="1">
    <source>
        <dbReference type="SAM" id="Phobius"/>
    </source>
</evidence>
<keyword evidence="1" id="KW-0812">Transmembrane</keyword>
<protein>
    <submittedName>
        <fullName evidence="2">Uncharacterized protein</fullName>
    </submittedName>
</protein>
<proteinExistence type="predicted"/>
<name>A0A8J2LEV3_9HEXA</name>
<evidence type="ECO:0000313" key="3">
    <source>
        <dbReference type="Proteomes" id="UP000708208"/>
    </source>
</evidence>
<dbReference type="AlphaFoldDB" id="A0A8J2LEV3"/>
<accession>A0A8J2LEV3</accession>
<dbReference type="Proteomes" id="UP000708208">
    <property type="component" value="Unassembled WGS sequence"/>
</dbReference>
<organism evidence="2 3">
    <name type="scientific">Allacma fusca</name>
    <dbReference type="NCBI Taxonomy" id="39272"/>
    <lineage>
        <taxon>Eukaryota</taxon>
        <taxon>Metazoa</taxon>
        <taxon>Ecdysozoa</taxon>
        <taxon>Arthropoda</taxon>
        <taxon>Hexapoda</taxon>
        <taxon>Collembola</taxon>
        <taxon>Symphypleona</taxon>
        <taxon>Sminthuridae</taxon>
        <taxon>Allacma</taxon>
    </lineage>
</organism>
<keyword evidence="1" id="KW-0472">Membrane</keyword>
<sequence>MSLPFRNFKLSSHENATFNDVCHTSGTIRNFGAFYFDLYIIIVIYVFFLDMASSIIYVGVLRKHSSHWMSKSFIWSKISSVTYTSG</sequence>
<keyword evidence="3" id="KW-1185">Reference proteome</keyword>
<gene>
    <name evidence="2" type="ORF">AFUS01_LOCUS40156</name>
</gene>
<feature type="transmembrane region" description="Helical" evidence="1">
    <location>
        <begin position="38"/>
        <end position="61"/>
    </location>
</feature>
<comment type="caution">
    <text evidence="2">The sequence shown here is derived from an EMBL/GenBank/DDBJ whole genome shotgun (WGS) entry which is preliminary data.</text>
</comment>